<gene>
    <name evidence="2" type="ORF">EPJ81_03920</name>
</gene>
<accession>A0A5C8EP89</accession>
<proteinExistence type="predicted"/>
<feature type="signal peptide" evidence="1">
    <location>
        <begin position="1"/>
        <end position="19"/>
    </location>
</feature>
<comment type="caution">
    <text evidence="2">The sequence shown here is derived from an EMBL/GenBank/DDBJ whole genome shotgun (WGS) entry which is preliminary data.</text>
</comment>
<organism evidence="2 3">
    <name type="scientific">Brachyspira aalborgi</name>
    <dbReference type="NCBI Taxonomy" id="29522"/>
    <lineage>
        <taxon>Bacteria</taxon>
        <taxon>Pseudomonadati</taxon>
        <taxon>Spirochaetota</taxon>
        <taxon>Spirochaetia</taxon>
        <taxon>Brachyspirales</taxon>
        <taxon>Brachyspiraceae</taxon>
        <taxon>Brachyspira</taxon>
    </lineage>
</organism>
<evidence type="ECO:0000313" key="3">
    <source>
        <dbReference type="Proteomes" id="UP000325002"/>
    </source>
</evidence>
<evidence type="ECO:0000256" key="1">
    <source>
        <dbReference type="SAM" id="SignalP"/>
    </source>
</evidence>
<protein>
    <recommendedName>
        <fullName evidence="4">Bor protein</fullName>
    </recommendedName>
</protein>
<dbReference type="Proteomes" id="UP000325002">
    <property type="component" value="Unassembled WGS sequence"/>
</dbReference>
<name>A0A5C8EP89_9SPIR</name>
<reference evidence="2 3" key="1">
    <citation type="journal article" date="1992" name="Lakartidningen">
        <title>[Penicillin V and not amoxicillin is the first choice preparation in acute otitis].</title>
        <authorList>
            <person name="Kamme C."/>
            <person name="Lundgren K."/>
            <person name="Prellner K."/>
        </authorList>
    </citation>
    <scope>NUCLEOTIDE SEQUENCE [LARGE SCALE GENOMIC DNA]</scope>
    <source>
        <strain evidence="2 3">PC3997IV</strain>
    </source>
</reference>
<feature type="chain" id="PRO_5022704133" description="Bor protein" evidence="1">
    <location>
        <begin position="20"/>
        <end position="95"/>
    </location>
</feature>
<dbReference type="PROSITE" id="PS51257">
    <property type="entry name" value="PROKAR_LIPOPROTEIN"/>
    <property type="match status" value="1"/>
</dbReference>
<evidence type="ECO:0000313" key="2">
    <source>
        <dbReference type="EMBL" id="TXJ39616.1"/>
    </source>
</evidence>
<dbReference type="EMBL" id="SAYD01000016">
    <property type="protein sequence ID" value="TXJ39616.1"/>
    <property type="molecule type" value="Genomic_DNA"/>
</dbReference>
<dbReference type="AlphaFoldDB" id="A0A5C8EP89"/>
<sequence>MKKMLVLLFIVLMLASSCAAHKHMIGKGPQSGVKVDKRQWYALWGLVRIGDVNIPDMAGDKADYEIYTRVNGIDWLINFFLGWTTIQTRTVTVTK</sequence>
<dbReference type="RefSeq" id="WP_147778246.1">
    <property type="nucleotide sequence ID" value="NZ_SAYD01000016.1"/>
</dbReference>
<keyword evidence="1" id="KW-0732">Signal</keyword>
<evidence type="ECO:0008006" key="4">
    <source>
        <dbReference type="Google" id="ProtNLM"/>
    </source>
</evidence>